<organism evidence="2 3">
    <name type="scientific">Halobacteriovorax marinus</name>
    <dbReference type="NCBI Taxonomy" id="97084"/>
    <lineage>
        <taxon>Bacteria</taxon>
        <taxon>Pseudomonadati</taxon>
        <taxon>Bdellovibrionota</taxon>
        <taxon>Bacteriovoracia</taxon>
        <taxon>Bacteriovoracales</taxon>
        <taxon>Halobacteriovoraceae</taxon>
        <taxon>Halobacteriovorax</taxon>
    </lineage>
</organism>
<comment type="caution">
    <text evidence="2">The sequence shown here is derived from an EMBL/GenBank/DDBJ whole genome shotgun (WGS) entry which is preliminary data.</text>
</comment>
<evidence type="ECO:0000313" key="2">
    <source>
        <dbReference type="EMBL" id="OUR92892.1"/>
    </source>
</evidence>
<feature type="region of interest" description="Disordered" evidence="1">
    <location>
        <begin position="42"/>
        <end position="65"/>
    </location>
</feature>
<reference evidence="3" key="1">
    <citation type="journal article" date="2017" name="Proc. Natl. Acad. Sci. U.S.A.">
        <title>Simulation of Deepwater Horizon oil plume reveals substrate specialization within a complex community of hydrocarbon-degraders.</title>
        <authorList>
            <person name="Hu P."/>
            <person name="Dubinsky E.A."/>
            <person name="Probst A.J."/>
            <person name="Wang J."/>
            <person name="Sieber C.M.K."/>
            <person name="Tom L.M."/>
            <person name="Gardinali P."/>
            <person name="Banfield J.F."/>
            <person name="Atlas R.M."/>
            <person name="Andersen G.L."/>
        </authorList>
    </citation>
    <scope>NUCLEOTIDE SEQUENCE [LARGE SCALE GENOMIC DNA]</scope>
</reference>
<gene>
    <name evidence="2" type="ORF">A9Q84_20485</name>
</gene>
<dbReference type="EMBL" id="MAAO01000016">
    <property type="protein sequence ID" value="OUR92892.1"/>
    <property type="molecule type" value="Genomic_DNA"/>
</dbReference>
<evidence type="ECO:0000256" key="1">
    <source>
        <dbReference type="SAM" id="MobiDB-lite"/>
    </source>
</evidence>
<dbReference type="Proteomes" id="UP000196531">
    <property type="component" value="Unassembled WGS sequence"/>
</dbReference>
<dbReference type="AlphaFoldDB" id="A0A1Y5F554"/>
<sequence length="65" mass="7226">MNFNYILILFTIFITACGVKGPPKAPAGTSVPSFITPYMKQSIPITSESNKEEEEEEDKKSSKKN</sequence>
<proteinExistence type="predicted"/>
<evidence type="ECO:0000313" key="3">
    <source>
        <dbReference type="Proteomes" id="UP000196531"/>
    </source>
</evidence>
<name>A0A1Y5F554_9BACT</name>
<evidence type="ECO:0008006" key="4">
    <source>
        <dbReference type="Google" id="ProtNLM"/>
    </source>
</evidence>
<protein>
    <recommendedName>
        <fullName evidence="4">Lipoprotein</fullName>
    </recommendedName>
</protein>
<accession>A0A1Y5F554</accession>